<feature type="signal peptide" evidence="2">
    <location>
        <begin position="1"/>
        <end position="17"/>
    </location>
</feature>
<feature type="compositionally biased region" description="Basic residues" evidence="1">
    <location>
        <begin position="99"/>
        <end position="110"/>
    </location>
</feature>
<protein>
    <submittedName>
        <fullName evidence="3">Uncharacterized protein</fullName>
    </submittedName>
</protein>
<accession>A0AAV4B741</accession>
<evidence type="ECO:0000313" key="4">
    <source>
        <dbReference type="Proteomes" id="UP000735302"/>
    </source>
</evidence>
<name>A0AAV4B741_9GAST</name>
<feature type="region of interest" description="Disordered" evidence="1">
    <location>
        <begin position="92"/>
        <end position="117"/>
    </location>
</feature>
<evidence type="ECO:0000256" key="1">
    <source>
        <dbReference type="SAM" id="MobiDB-lite"/>
    </source>
</evidence>
<dbReference type="Proteomes" id="UP000735302">
    <property type="component" value="Unassembled WGS sequence"/>
</dbReference>
<sequence>MTIYCSAIVTAFLRVLAAISSKHTSFALFPSFCESTVWGPHLRTSPFSNMLHFLLSFPTPEACAPSMCVRRCGSSSLLSYLLASNQLSLDKQPPYGRTTHSHQHSPHRRAASPDQHSPHSFFKPFGQLFGDLPQTTTFPIFQEVQDLQTSLGSNSGILLNSTGHVIGVEVPVEIRPSVLFANKGLPIRDDASVCCST</sequence>
<comment type="caution">
    <text evidence="3">The sequence shown here is derived from an EMBL/GenBank/DDBJ whole genome shotgun (WGS) entry which is preliminary data.</text>
</comment>
<dbReference type="AlphaFoldDB" id="A0AAV4B741"/>
<keyword evidence="2" id="KW-0732">Signal</keyword>
<proteinExistence type="predicted"/>
<gene>
    <name evidence="3" type="ORF">PoB_004113100</name>
</gene>
<dbReference type="EMBL" id="BLXT01004580">
    <property type="protein sequence ID" value="GFO14626.1"/>
    <property type="molecule type" value="Genomic_DNA"/>
</dbReference>
<keyword evidence="4" id="KW-1185">Reference proteome</keyword>
<reference evidence="3 4" key="1">
    <citation type="journal article" date="2021" name="Elife">
        <title>Chloroplast acquisition without the gene transfer in kleptoplastic sea slugs, Plakobranchus ocellatus.</title>
        <authorList>
            <person name="Maeda T."/>
            <person name="Takahashi S."/>
            <person name="Yoshida T."/>
            <person name="Shimamura S."/>
            <person name="Takaki Y."/>
            <person name="Nagai Y."/>
            <person name="Toyoda A."/>
            <person name="Suzuki Y."/>
            <person name="Arimoto A."/>
            <person name="Ishii H."/>
            <person name="Satoh N."/>
            <person name="Nishiyama T."/>
            <person name="Hasebe M."/>
            <person name="Maruyama T."/>
            <person name="Minagawa J."/>
            <person name="Obokata J."/>
            <person name="Shigenobu S."/>
        </authorList>
    </citation>
    <scope>NUCLEOTIDE SEQUENCE [LARGE SCALE GENOMIC DNA]</scope>
</reference>
<evidence type="ECO:0000256" key="2">
    <source>
        <dbReference type="SAM" id="SignalP"/>
    </source>
</evidence>
<feature type="chain" id="PRO_5043394122" evidence="2">
    <location>
        <begin position="18"/>
        <end position="197"/>
    </location>
</feature>
<organism evidence="3 4">
    <name type="scientific">Plakobranchus ocellatus</name>
    <dbReference type="NCBI Taxonomy" id="259542"/>
    <lineage>
        <taxon>Eukaryota</taxon>
        <taxon>Metazoa</taxon>
        <taxon>Spiralia</taxon>
        <taxon>Lophotrochozoa</taxon>
        <taxon>Mollusca</taxon>
        <taxon>Gastropoda</taxon>
        <taxon>Heterobranchia</taxon>
        <taxon>Euthyneura</taxon>
        <taxon>Panpulmonata</taxon>
        <taxon>Sacoglossa</taxon>
        <taxon>Placobranchoidea</taxon>
        <taxon>Plakobranchidae</taxon>
        <taxon>Plakobranchus</taxon>
    </lineage>
</organism>
<evidence type="ECO:0000313" key="3">
    <source>
        <dbReference type="EMBL" id="GFO14626.1"/>
    </source>
</evidence>